<evidence type="ECO:0000256" key="2">
    <source>
        <dbReference type="SAM" id="Phobius"/>
    </source>
</evidence>
<protein>
    <recommendedName>
        <fullName evidence="5">Pilus assembly protein TadE</fullName>
    </recommendedName>
</protein>
<keyword evidence="2" id="KW-1133">Transmembrane helix</keyword>
<evidence type="ECO:0008006" key="5">
    <source>
        <dbReference type="Google" id="ProtNLM"/>
    </source>
</evidence>
<dbReference type="EMBL" id="JBHLUH010000059">
    <property type="protein sequence ID" value="MFC0531348.1"/>
    <property type="molecule type" value="Genomic_DNA"/>
</dbReference>
<feature type="region of interest" description="Disordered" evidence="1">
    <location>
        <begin position="127"/>
        <end position="147"/>
    </location>
</feature>
<comment type="caution">
    <text evidence="3">The sequence shown here is derived from an EMBL/GenBank/DDBJ whole genome shotgun (WGS) entry which is preliminary data.</text>
</comment>
<keyword evidence="2" id="KW-0812">Transmembrane</keyword>
<organism evidence="3 4">
    <name type="scientific">Phytohabitans kaempferiae</name>
    <dbReference type="NCBI Taxonomy" id="1620943"/>
    <lineage>
        <taxon>Bacteria</taxon>
        <taxon>Bacillati</taxon>
        <taxon>Actinomycetota</taxon>
        <taxon>Actinomycetes</taxon>
        <taxon>Micromonosporales</taxon>
        <taxon>Micromonosporaceae</taxon>
    </lineage>
</organism>
<dbReference type="Proteomes" id="UP001589867">
    <property type="component" value="Unassembled WGS sequence"/>
</dbReference>
<accession>A0ABV6MAA3</accession>
<evidence type="ECO:0000256" key="1">
    <source>
        <dbReference type="SAM" id="MobiDB-lite"/>
    </source>
</evidence>
<evidence type="ECO:0000313" key="4">
    <source>
        <dbReference type="Proteomes" id="UP001589867"/>
    </source>
</evidence>
<keyword evidence="2" id="KW-0472">Membrane</keyword>
<sequence>MVPITKPHGRFARARDGGSTAVELAVLAPATIAAGLALVQLLFWGLGGLAAQAAADRAAQATRTAAGSPTAGEAEAASMLDELASQFLSKSAITVTRGVDTTTVAVTATARGLPLPIRVTVEVPTERLTTPGCSDHPLPPSPPTVGS</sequence>
<evidence type="ECO:0000313" key="3">
    <source>
        <dbReference type="EMBL" id="MFC0531348.1"/>
    </source>
</evidence>
<reference evidence="3 4" key="1">
    <citation type="submission" date="2024-09" db="EMBL/GenBank/DDBJ databases">
        <authorList>
            <person name="Sun Q."/>
            <person name="Mori K."/>
        </authorList>
    </citation>
    <scope>NUCLEOTIDE SEQUENCE [LARGE SCALE GENOMIC DNA]</scope>
    <source>
        <strain evidence="3 4">TBRC 3947</strain>
    </source>
</reference>
<name>A0ABV6MAA3_9ACTN</name>
<gene>
    <name evidence="3" type="ORF">ACFFIA_27260</name>
</gene>
<feature type="transmembrane region" description="Helical" evidence="2">
    <location>
        <begin position="21"/>
        <end position="46"/>
    </location>
</feature>
<keyword evidence="4" id="KW-1185">Reference proteome</keyword>
<dbReference type="RefSeq" id="WP_377255620.1">
    <property type="nucleotide sequence ID" value="NZ_JBHLUH010000059.1"/>
</dbReference>
<proteinExistence type="predicted"/>
<feature type="compositionally biased region" description="Pro residues" evidence="1">
    <location>
        <begin position="137"/>
        <end position="147"/>
    </location>
</feature>